<keyword evidence="2" id="KW-1185">Reference proteome</keyword>
<dbReference type="EMBL" id="PYDT01000008">
    <property type="protein sequence ID" value="THU53452.1"/>
    <property type="molecule type" value="Genomic_DNA"/>
</dbReference>
<comment type="caution">
    <text evidence="1">The sequence shown here is derived from an EMBL/GenBank/DDBJ whole genome shotgun (WGS) entry which is preliminary data.</text>
</comment>
<protein>
    <submittedName>
        <fullName evidence="1">Uncharacterized protein</fullName>
    </submittedName>
</protein>
<gene>
    <name evidence="1" type="ORF">C4D60_Mb10t14560</name>
</gene>
<dbReference type="AlphaFoldDB" id="A0A4S8IZJ6"/>
<dbReference type="Proteomes" id="UP000317650">
    <property type="component" value="Chromosome 10"/>
</dbReference>
<sequence>MKTPYGSVTTPKAAAIAASWAYTTPLLFPGRPKGKYEQPRVASLPPMGIASTVLLRVVGAAGFGWWKYAGGFGKEGVLWVVRAVLAAPLVTANRQIRTAIGPKEHGHPITTQFFGVCCSTASSRVVSRKDGGSKRRFLAPGTGKLPLKTAHGFARVAKSTGFETRVRGGGFRRLRYIRGLLCQRRAVPVTHLCYTTLRINIYICICM</sequence>
<evidence type="ECO:0000313" key="1">
    <source>
        <dbReference type="EMBL" id="THU53452.1"/>
    </source>
</evidence>
<organism evidence="1 2">
    <name type="scientific">Musa balbisiana</name>
    <name type="common">Banana</name>
    <dbReference type="NCBI Taxonomy" id="52838"/>
    <lineage>
        <taxon>Eukaryota</taxon>
        <taxon>Viridiplantae</taxon>
        <taxon>Streptophyta</taxon>
        <taxon>Embryophyta</taxon>
        <taxon>Tracheophyta</taxon>
        <taxon>Spermatophyta</taxon>
        <taxon>Magnoliopsida</taxon>
        <taxon>Liliopsida</taxon>
        <taxon>Zingiberales</taxon>
        <taxon>Musaceae</taxon>
        <taxon>Musa</taxon>
    </lineage>
</organism>
<proteinExistence type="predicted"/>
<accession>A0A4S8IZJ6</accession>
<evidence type="ECO:0000313" key="2">
    <source>
        <dbReference type="Proteomes" id="UP000317650"/>
    </source>
</evidence>
<name>A0A4S8IZJ6_MUSBA</name>
<reference evidence="1 2" key="1">
    <citation type="journal article" date="2019" name="Nat. Plants">
        <title>Genome sequencing of Musa balbisiana reveals subgenome evolution and function divergence in polyploid bananas.</title>
        <authorList>
            <person name="Yao X."/>
        </authorList>
    </citation>
    <scope>NUCLEOTIDE SEQUENCE [LARGE SCALE GENOMIC DNA]</scope>
    <source>
        <strain evidence="2">cv. DH-PKW</strain>
        <tissue evidence="1">Leaves</tissue>
    </source>
</reference>